<dbReference type="AlphaFoldDB" id="A0A7W6K6N5"/>
<feature type="coiled-coil region" evidence="1">
    <location>
        <begin position="113"/>
        <end position="147"/>
    </location>
</feature>
<keyword evidence="2" id="KW-1133">Transmembrane helix</keyword>
<dbReference type="Proteomes" id="UP000532273">
    <property type="component" value="Unassembled WGS sequence"/>
</dbReference>
<reference evidence="4 5" key="3">
    <citation type="submission" date="2020-08" db="EMBL/GenBank/DDBJ databases">
        <title>Genomic Encyclopedia of Type Strains, Phase IV (KMG-IV): sequencing the most valuable type-strain genomes for metagenomic binning, comparative biology and taxonomic classification.</title>
        <authorList>
            <person name="Goeker M."/>
        </authorList>
    </citation>
    <scope>NUCLEOTIDE SEQUENCE [LARGE SCALE GENOMIC DNA]</scope>
    <source>
        <strain evidence="4 5">DSM 100774</strain>
    </source>
</reference>
<accession>A0A7W6K6N5</accession>
<dbReference type="RefSeq" id="WP_183759462.1">
    <property type="nucleotide sequence ID" value="NZ_BMHZ01000002.1"/>
</dbReference>
<keyword evidence="6" id="KW-1185">Reference proteome</keyword>
<evidence type="ECO:0000313" key="4">
    <source>
        <dbReference type="EMBL" id="MBB4106169.1"/>
    </source>
</evidence>
<evidence type="ECO:0000313" key="5">
    <source>
        <dbReference type="Proteomes" id="UP000532273"/>
    </source>
</evidence>
<evidence type="ECO:0000256" key="2">
    <source>
        <dbReference type="SAM" id="Phobius"/>
    </source>
</evidence>
<sequence>MVKDTLNSMLDNIKERTTNPFLGTLLVVWIIRNWTLVYGLFNFDKGFTLDKKLKYIADHYQSQAFVPNLLIVVAITFLVLVSTYCMLTLGRLITDTYDKFVIPYLAKITDKSSIVLKTEYKALEEVVKQLEIRLEEERLAKVSAQSERDKSDEKLFKYLNPSPELQTNGVTDELDSTFKRIEKRFQDEESRDNLNSTLSAIQTKRSLPKGGATVSLLAREGLIQVTTIEINNPGMAFFEFTDEGRKFLRRWNSINS</sequence>
<evidence type="ECO:0000256" key="1">
    <source>
        <dbReference type="SAM" id="Coils"/>
    </source>
</evidence>
<gene>
    <name evidence="3" type="ORF">GCM10007422_12990</name>
    <name evidence="4" type="ORF">GGQ60_000129</name>
</gene>
<reference evidence="3" key="1">
    <citation type="journal article" date="2014" name="Int. J. Syst. Evol. Microbiol.">
        <title>Complete genome of a new Firmicutes species belonging to the dominant human colonic microbiota ('Ruminococcus bicirculans') reveals two chromosomes and a selective capacity to utilize plant glucans.</title>
        <authorList>
            <consortium name="NISC Comparative Sequencing Program"/>
            <person name="Wegmann U."/>
            <person name="Louis P."/>
            <person name="Goesmann A."/>
            <person name="Henrissat B."/>
            <person name="Duncan S.H."/>
            <person name="Flint H.J."/>
        </authorList>
    </citation>
    <scope>NUCLEOTIDE SEQUENCE</scope>
    <source>
        <strain evidence="3">CGMCC 1.15287</strain>
    </source>
</reference>
<proteinExistence type="predicted"/>
<keyword evidence="2" id="KW-0812">Transmembrane</keyword>
<keyword evidence="2" id="KW-0472">Membrane</keyword>
<dbReference type="EMBL" id="JACIEF010000001">
    <property type="protein sequence ID" value="MBB4106169.1"/>
    <property type="molecule type" value="Genomic_DNA"/>
</dbReference>
<organism evidence="4 5">
    <name type="scientific">Pedobacter zeae</name>
    <dbReference type="NCBI Taxonomy" id="1737356"/>
    <lineage>
        <taxon>Bacteria</taxon>
        <taxon>Pseudomonadati</taxon>
        <taxon>Bacteroidota</taxon>
        <taxon>Sphingobacteriia</taxon>
        <taxon>Sphingobacteriales</taxon>
        <taxon>Sphingobacteriaceae</taxon>
        <taxon>Pedobacter</taxon>
    </lineage>
</organism>
<dbReference type="Proteomes" id="UP000642938">
    <property type="component" value="Unassembled WGS sequence"/>
</dbReference>
<evidence type="ECO:0000313" key="3">
    <source>
        <dbReference type="EMBL" id="GGG99912.1"/>
    </source>
</evidence>
<name>A0A7W6K6N5_9SPHI</name>
<feature type="transmembrane region" description="Helical" evidence="2">
    <location>
        <begin position="21"/>
        <end position="41"/>
    </location>
</feature>
<feature type="transmembrane region" description="Helical" evidence="2">
    <location>
        <begin position="69"/>
        <end position="89"/>
    </location>
</feature>
<protein>
    <submittedName>
        <fullName evidence="4">Uncharacterized protein</fullName>
    </submittedName>
</protein>
<keyword evidence="1" id="KW-0175">Coiled coil</keyword>
<evidence type="ECO:0000313" key="6">
    <source>
        <dbReference type="Proteomes" id="UP000642938"/>
    </source>
</evidence>
<reference evidence="6" key="2">
    <citation type="journal article" date="2019" name="Int. J. Syst. Evol. Microbiol.">
        <title>The Global Catalogue of Microorganisms (GCM) 10K type strain sequencing project: providing services to taxonomists for standard genome sequencing and annotation.</title>
        <authorList>
            <consortium name="The Broad Institute Genomics Platform"/>
            <consortium name="The Broad Institute Genome Sequencing Center for Infectious Disease"/>
            <person name="Wu L."/>
            <person name="Ma J."/>
        </authorList>
    </citation>
    <scope>NUCLEOTIDE SEQUENCE [LARGE SCALE GENOMIC DNA]</scope>
    <source>
        <strain evidence="6">CGMCC 1.15287</strain>
    </source>
</reference>
<reference evidence="3" key="4">
    <citation type="submission" date="2024-05" db="EMBL/GenBank/DDBJ databases">
        <authorList>
            <person name="Sun Q."/>
            <person name="Zhou Y."/>
        </authorList>
    </citation>
    <scope>NUCLEOTIDE SEQUENCE</scope>
    <source>
        <strain evidence="3">CGMCC 1.15287</strain>
    </source>
</reference>
<dbReference type="EMBL" id="BMHZ01000002">
    <property type="protein sequence ID" value="GGG99912.1"/>
    <property type="molecule type" value="Genomic_DNA"/>
</dbReference>
<comment type="caution">
    <text evidence="4">The sequence shown here is derived from an EMBL/GenBank/DDBJ whole genome shotgun (WGS) entry which is preliminary data.</text>
</comment>